<dbReference type="Gene3D" id="1.20.950.20">
    <property type="entry name" value="Transmembrane di-heme cytochromes, Chain C"/>
    <property type="match status" value="1"/>
</dbReference>
<evidence type="ECO:0000313" key="16">
    <source>
        <dbReference type="Proteomes" id="UP000295509"/>
    </source>
</evidence>
<keyword evidence="4" id="KW-1003">Cell membrane</keyword>
<evidence type="ECO:0000259" key="14">
    <source>
        <dbReference type="Pfam" id="PF01292"/>
    </source>
</evidence>
<keyword evidence="10" id="KW-0408">Iron</keyword>
<comment type="caution">
    <text evidence="15">The sequence shown here is derived from an EMBL/GenBank/DDBJ whole genome shotgun (WGS) entry which is preliminary data.</text>
</comment>
<evidence type="ECO:0000256" key="7">
    <source>
        <dbReference type="ARBA" id="ARBA00022723"/>
    </source>
</evidence>
<keyword evidence="9 13" id="KW-1133">Transmembrane helix</keyword>
<dbReference type="SUPFAM" id="SSF81342">
    <property type="entry name" value="Transmembrane di-heme cytochromes"/>
    <property type="match status" value="1"/>
</dbReference>
<evidence type="ECO:0000256" key="10">
    <source>
        <dbReference type="ARBA" id="ARBA00023004"/>
    </source>
</evidence>
<dbReference type="GO" id="GO:0005886">
    <property type="term" value="C:plasma membrane"/>
    <property type="evidence" value="ECO:0007669"/>
    <property type="project" value="UniProtKB-SubCell"/>
</dbReference>
<dbReference type="OrthoDB" id="8536275at2"/>
<dbReference type="InterPro" id="IPR016174">
    <property type="entry name" value="Di-haem_cyt_TM"/>
</dbReference>
<name>A0A4R8M1B3_9BURK</name>
<evidence type="ECO:0000256" key="13">
    <source>
        <dbReference type="SAM" id="Phobius"/>
    </source>
</evidence>
<dbReference type="GO" id="GO:0009055">
    <property type="term" value="F:electron transfer activity"/>
    <property type="evidence" value="ECO:0007669"/>
    <property type="project" value="InterPro"/>
</dbReference>
<feature type="domain" description="Cytochrome b561 bacterial/Ni-hydrogenase" evidence="14">
    <location>
        <begin position="7"/>
        <end position="174"/>
    </location>
</feature>
<proteinExistence type="inferred from homology"/>
<dbReference type="GO" id="GO:0020037">
    <property type="term" value="F:heme binding"/>
    <property type="evidence" value="ECO:0007669"/>
    <property type="project" value="TreeGrafter"/>
</dbReference>
<dbReference type="EMBL" id="SORE01000001">
    <property type="protein sequence ID" value="TDY54634.1"/>
    <property type="molecule type" value="Genomic_DNA"/>
</dbReference>
<dbReference type="GO" id="GO:0046872">
    <property type="term" value="F:metal ion binding"/>
    <property type="evidence" value="ECO:0007669"/>
    <property type="project" value="UniProtKB-KW"/>
</dbReference>
<gene>
    <name evidence="15" type="ORF">BX592_10190</name>
</gene>
<evidence type="ECO:0000313" key="15">
    <source>
        <dbReference type="EMBL" id="TDY54634.1"/>
    </source>
</evidence>
<dbReference type="Pfam" id="PF01292">
    <property type="entry name" value="Ni_hydr_CYTB"/>
    <property type="match status" value="1"/>
</dbReference>
<dbReference type="AlphaFoldDB" id="A0A4R8M1B3"/>
<feature type="transmembrane region" description="Helical" evidence="13">
    <location>
        <begin position="143"/>
        <end position="165"/>
    </location>
</feature>
<comment type="cofactor">
    <cofactor evidence="1">
        <name>heme b</name>
        <dbReference type="ChEBI" id="CHEBI:60344"/>
    </cofactor>
</comment>
<evidence type="ECO:0000256" key="1">
    <source>
        <dbReference type="ARBA" id="ARBA00001970"/>
    </source>
</evidence>
<organism evidence="15 16">
    <name type="scientific">Paraburkholderia rhizosphaerae</name>
    <dbReference type="NCBI Taxonomy" id="480658"/>
    <lineage>
        <taxon>Bacteria</taxon>
        <taxon>Pseudomonadati</taxon>
        <taxon>Pseudomonadota</taxon>
        <taxon>Betaproteobacteria</taxon>
        <taxon>Burkholderiales</taxon>
        <taxon>Burkholderiaceae</taxon>
        <taxon>Paraburkholderia</taxon>
    </lineage>
</organism>
<evidence type="ECO:0000256" key="11">
    <source>
        <dbReference type="ARBA" id="ARBA00023136"/>
    </source>
</evidence>
<dbReference type="PANTHER" id="PTHR30529">
    <property type="entry name" value="CYTOCHROME B561"/>
    <property type="match status" value="1"/>
</dbReference>
<evidence type="ECO:0000256" key="12">
    <source>
        <dbReference type="ARBA" id="ARBA00037975"/>
    </source>
</evidence>
<reference evidence="15 16" key="1">
    <citation type="submission" date="2019-03" db="EMBL/GenBank/DDBJ databases">
        <title>Genomic Encyclopedia of Type Strains, Phase III (KMG-III): the genomes of soil and plant-associated and newly described type strains.</title>
        <authorList>
            <person name="Whitman W."/>
        </authorList>
    </citation>
    <scope>NUCLEOTIDE SEQUENCE [LARGE SCALE GENOMIC DNA]</scope>
    <source>
        <strain evidence="15 16">LMG 29544</strain>
    </source>
</reference>
<dbReference type="InterPro" id="IPR052168">
    <property type="entry name" value="Cytochrome_b561_oxidase"/>
</dbReference>
<dbReference type="RefSeq" id="WP_134189674.1">
    <property type="nucleotide sequence ID" value="NZ_JBHLUW010000027.1"/>
</dbReference>
<dbReference type="InterPro" id="IPR011577">
    <property type="entry name" value="Cyt_b561_bac/Ni-Hgenase"/>
</dbReference>
<keyword evidence="16" id="KW-1185">Reference proteome</keyword>
<evidence type="ECO:0000256" key="3">
    <source>
        <dbReference type="ARBA" id="ARBA00022448"/>
    </source>
</evidence>
<evidence type="ECO:0000256" key="6">
    <source>
        <dbReference type="ARBA" id="ARBA00022692"/>
    </source>
</evidence>
<evidence type="ECO:0000256" key="8">
    <source>
        <dbReference type="ARBA" id="ARBA00022982"/>
    </source>
</evidence>
<dbReference type="GO" id="GO:0022904">
    <property type="term" value="P:respiratory electron transport chain"/>
    <property type="evidence" value="ECO:0007669"/>
    <property type="project" value="InterPro"/>
</dbReference>
<evidence type="ECO:0000256" key="4">
    <source>
        <dbReference type="ARBA" id="ARBA00022475"/>
    </source>
</evidence>
<feature type="transmembrane region" description="Helical" evidence="13">
    <location>
        <begin position="12"/>
        <end position="35"/>
    </location>
</feature>
<keyword evidence="7" id="KW-0479">Metal-binding</keyword>
<evidence type="ECO:0000256" key="2">
    <source>
        <dbReference type="ARBA" id="ARBA00004651"/>
    </source>
</evidence>
<comment type="similarity">
    <text evidence="12">Belongs to the cytochrome b561 family.</text>
</comment>
<keyword evidence="6 13" id="KW-0812">Transmembrane</keyword>
<dbReference type="PANTHER" id="PTHR30529:SF6">
    <property type="entry name" value="BLL0291 PROTEIN"/>
    <property type="match status" value="1"/>
</dbReference>
<keyword evidence="8" id="KW-0249">Electron transport</keyword>
<feature type="transmembrane region" description="Helical" evidence="13">
    <location>
        <begin position="91"/>
        <end position="113"/>
    </location>
</feature>
<protein>
    <submittedName>
        <fullName evidence="15">Cytochrome b561</fullName>
    </submittedName>
</protein>
<keyword evidence="11 13" id="KW-0472">Membrane</keyword>
<dbReference type="Proteomes" id="UP000295509">
    <property type="component" value="Unassembled WGS sequence"/>
</dbReference>
<accession>A0A4R8M1B3</accession>
<evidence type="ECO:0000256" key="9">
    <source>
        <dbReference type="ARBA" id="ARBA00022989"/>
    </source>
</evidence>
<comment type="subcellular location">
    <subcellularLocation>
        <location evidence="2">Cell membrane</location>
        <topology evidence="2">Multi-pass membrane protein</topology>
    </subcellularLocation>
</comment>
<feature type="transmembrane region" description="Helical" evidence="13">
    <location>
        <begin position="47"/>
        <end position="65"/>
    </location>
</feature>
<keyword evidence="5" id="KW-0349">Heme</keyword>
<keyword evidence="3" id="KW-0813">Transport</keyword>
<sequence length="193" mass="21186">MKAGQAHFSLPARFFHWLMAPLVVAMLFIGVGMVATVSRLHLTLIAIHRPLGIAIFVLVALRLIVRITHRPPPLPADMPGWQRGIAHGSHWLLYLLLFAMPLVGWSMLSAGGFPVHMFAGFDLPPIVPQSPRLYAFLRGAHTWLAMLLFVTFLAHLAAAMFHGLIRRDGVFSSMACGNRGANGDGKPAVERRA</sequence>
<evidence type="ECO:0000256" key="5">
    <source>
        <dbReference type="ARBA" id="ARBA00022617"/>
    </source>
</evidence>